<reference evidence="8 9" key="1">
    <citation type="journal article" date="2015" name="Genome Biol. Evol.">
        <title>Phylogenomic analyses indicate that early fungi evolved digesting cell walls of algal ancestors of land plants.</title>
        <authorList>
            <person name="Chang Y."/>
            <person name="Wang S."/>
            <person name="Sekimoto S."/>
            <person name="Aerts A.L."/>
            <person name="Choi C."/>
            <person name="Clum A."/>
            <person name="LaButti K.M."/>
            <person name="Lindquist E.A."/>
            <person name="Yee Ngan C."/>
            <person name="Ohm R.A."/>
            <person name="Salamov A.A."/>
            <person name="Grigoriev I.V."/>
            <person name="Spatafora J.W."/>
            <person name="Berbee M.L."/>
        </authorList>
    </citation>
    <scope>NUCLEOTIDE SEQUENCE [LARGE SCALE GENOMIC DNA]</scope>
    <source>
        <strain evidence="8 9">NRRL 1564</strain>
    </source>
</reference>
<dbReference type="PANTHER" id="PTHR13914">
    <property type="entry name" value="PROLINE OXIDASE"/>
    <property type="match status" value="1"/>
</dbReference>
<comment type="similarity">
    <text evidence="1 6">Belongs to the proline oxidase family.</text>
</comment>
<feature type="non-terminal residue" evidence="8">
    <location>
        <position position="486"/>
    </location>
</feature>
<gene>
    <name evidence="8" type="ORF">COEREDRAFT_27573</name>
</gene>
<keyword evidence="6" id="KW-0285">Flavoprotein</keyword>
<dbReference type="Pfam" id="PF01619">
    <property type="entry name" value="Pro_dh"/>
    <property type="match status" value="1"/>
</dbReference>
<dbReference type="GO" id="GO:0005509">
    <property type="term" value="F:calcium ion binding"/>
    <property type="evidence" value="ECO:0007669"/>
    <property type="project" value="InterPro"/>
</dbReference>
<dbReference type="Proteomes" id="UP000242474">
    <property type="component" value="Unassembled WGS sequence"/>
</dbReference>
<comment type="catalytic activity">
    <reaction evidence="6">
        <text>L-proline + a quinone = (S)-1-pyrroline-5-carboxylate + a quinol + H(+)</text>
        <dbReference type="Rhea" id="RHEA:23784"/>
        <dbReference type="ChEBI" id="CHEBI:15378"/>
        <dbReference type="ChEBI" id="CHEBI:17388"/>
        <dbReference type="ChEBI" id="CHEBI:24646"/>
        <dbReference type="ChEBI" id="CHEBI:60039"/>
        <dbReference type="ChEBI" id="CHEBI:132124"/>
        <dbReference type="EC" id="1.5.5.2"/>
    </reaction>
</comment>
<evidence type="ECO:0000256" key="4">
    <source>
        <dbReference type="ARBA" id="ARBA00023002"/>
    </source>
</evidence>
<keyword evidence="4 6" id="KW-0560">Oxidoreductase</keyword>
<evidence type="ECO:0000256" key="1">
    <source>
        <dbReference type="ARBA" id="ARBA00005869"/>
    </source>
</evidence>
<dbReference type="GO" id="GO:0010133">
    <property type="term" value="P:L-proline catabolic process to L-glutamate"/>
    <property type="evidence" value="ECO:0007669"/>
    <property type="project" value="TreeGrafter"/>
</dbReference>
<dbReference type="PROSITE" id="PS50222">
    <property type="entry name" value="EF_HAND_2"/>
    <property type="match status" value="1"/>
</dbReference>
<dbReference type="InterPro" id="IPR002872">
    <property type="entry name" value="Proline_DH_dom"/>
</dbReference>
<dbReference type="GO" id="GO:0004657">
    <property type="term" value="F:proline dehydrogenase activity"/>
    <property type="evidence" value="ECO:0007669"/>
    <property type="project" value="UniProtKB-EC"/>
</dbReference>
<keyword evidence="3" id="KW-0106">Calcium</keyword>
<evidence type="ECO:0000256" key="2">
    <source>
        <dbReference type="ARBA" id="ARBA00012695"/>
    </source>
</evidence>
<keyword evidence="9" id="KW-1185">Reference proteome</keyword>
<evidence type="ECO:0000313" key="9">
    <source>
        <dbReference type="Proteomes" id="UP000242474"/>
    </source>
</evidence>
<dbReference type="SUPFAM" id="SSF47473">
    <property type="entry name" value="EF-hand"/>
    <property type="match status" value="1"/>
</dbReference>
<organism evidence="8 9">
    <name type="scientific">Coemansia reversa (strain ATCC 12441 / NRRL 1564)</name>
    <dbReference type="NCBI Taxonomy" id="763665"/>
    <lineage>
        <taxon>Eukaryota</taxon>
        <taxon>Fungi</taxon>
        <taxon>Fungi incertae sedis</taxon>
        <taxon>Zoopagomycota</taxon>
        <taxon>Kickxellomycotina</taxon>
        <taxon>Kickxellomycetes</taxon>
        <taxon>Kickxellales</taxon>
        <taxon>Kickxellaceae</taxon>
        <taxon>Coemansia</taxon>
    </lineage>
</organism>
<dbReference type="AlphaFoldDB" id="A0A2G5B9L2"/>
<comment type="cofactor">
    <cofactor evidence="6">
        <name>FAD</name>
        <dbReference type="ChEBI" id="CHEBI:57692"/>
    </cofactor>
</comment>
<evidence type="ECO:0000313" key="8">
    <source>
        <dbReference type="EMBL" id="PIA15680.1"/>
    </source>
</evidence>
<dbReference type="PANTHER" id="PTHR13914:SF0">
    <property type="entry name" value="PROLINE DEHYDROGENASE 1, MITOCHONDRIAL"/>
    <property type="match status" value="1"/>
</dbReference>
<evidence type="ECO:0000256" key="5">
    <source>
        <dbReference type="ARBA" id="ARBA00023062"/>
    </source>
</evidence>
<dbReference type="PROSITE" id="PS00018">
    <property type="entry name" value="EF_HAND_1"/>
    <property type="match status" value="1"/>
</dbReference>
<dbReference type="GO" id="GO:0005739">
    <property type="term" value="C:mitochondrion"/>
    <property type="evidence" value="ECO:0007669"/>
    <property type="project" value="TreeGrafter"/>
</dbReference>
<dbReference type="InterPro" id="IPR018247">
    <property type="entry name" value="EF_Hand_1_Ca_BS"/>
</dbReference>
<dbReference type="InterPro" id="IPR011992">
    <property type="entry name" value="EF-hand-dom_pair"/>
</dbReference>
<keyword evidence="5 6" id="KW-0642">Proline metabolism</keyword>
<keyword evidence="6" id="KW-0274">FAD</keyword>
<protein>
    <recommendedName>
        <fullName evidence="2 6">Proline dehydrogenase</fullName>
        <ecNumber evidence="2 6">1.5.5.2</ecNumber>
    </recommendedName>
</protein>
<proteinExistence type="inferred from homology"/>
<dbReference type="SUPFAM" id="SSF51730">
    <property type="entry name" value="FAD-linked oxidoreductase"/>
    <property type="match status" value="1"/>
</dbReference>
<evidence type="ECO:0000259" key="7">
    <source>
        <dbReference type="PROSITE" id="PS50222"/>
    </source>
</evidence>
<dbReference type="Gene3D" id="3.20.20.220">
    <property type="match status" value="2"/>
</dbReference>
<dbReference type="EMBL" id="KZ303505">
    <property type="protein sequence ID" value="PIA15680.1"/>
    <property type="molecule type" value="Genomic_DNA"/>
</dbReference>
<dbReference type="SMART" id="SM00054">
    <property type="entry name" value="EFh"/>
    <property type="match status" value="2"/>
</dbReference>
<dbReference type="EC" id="1.5.5.2" evidence="2 6"/>
<feature type="domain" description="EF-hand" evidence="7">
    <location>
        <begin position="152"/>
        <end position="187"/>
    </location>
</feature>
<dbReference type="InterPro" id="IPR029041">
    <property type="entry name" value="FAD-linked_oxidoreductase-like"/>
</dbReference>
<name>A0A2G5B9L2_COERN</name>
<accession>A0A2G5B9L2</accession>
<dbReference type="GO" id="GO:0071949">
    <property type="term" value="F:FAD binding"/>
    <property type="evidence" value="ECO:0007669"/>
    <property type="project" value="TreeGrafter"/>
</dbReference>
<evidence type="ECO:0000256" key="3">
    <source>
        <dbReference type="ARBA" id="ARBA00022837"/>
    </source>
</evidence>
<sequence>DASLALARQSIGKLLTGWFVYRACSSAGLVRMAPRLLQAFARLRVAWMSNAVVRRTFFAWFCAGEHEREIVQTMRQLKEAGIGSILDFSAEADLPEGETEGAAGRAHANVKADAFAKEYFHGMHMASQVAQAFAAVKITGLADPAVLYRLSAGQAALQQAFAAADADGDGRVDFAQFRDGVLAAMPGGGRVASASGLFAMVDGDSDGQVDWVDVQMALGMDNPLARPLYLRTGTGPGAIESDVEDYERLVARARAVVQQAAAKGVRVMVDAEHTYFQPMIDHVTHVLQREFNGVGATLVFNTYQMYRVDALQRLRSDTERATREGWRFAAKLVRGAYMELERTRAQTQGYASPINATLQDTHDLYDAGVRFLMQRIASSQTAGQVPPALFVATHNRESICRALGLVRSLRIDTAAEPVMFGQLLGMQDATSYALARDGLPIYKYVPYGPLDEVMPYLVRRAQENSAVAAAIREEAASVMGEIRRRL</sequence>
<dbReference type="InterPro" id="IPR015659">
    <property type="entry name" value="Proline_oxidase"/>
</dbReference>
<dbReference type="STRING" id="763665.A0A2G5B9L2"/>
<dbReference type="InterPro" id="IPR002048">
    <property type="entry name" value="EF_hand_dom"/>
</dbReference>
<comment type="function">
    <text evidence="6">Converts proline to delta-1-pyrroline-5-carboxylate.</text>
</comment>
<feature type="non-terminal residue" evidence="8">
    <location>
        <position position="1"/>
    </location>
</feature>
<dbReference type="OrthoDB" id="5464at2759"/>
<evidence type="ECO:0000256" key="6">
    <source>
        <dbReference type="RuleBase" id="RU364054"/>
    </source>
</evidence>